<protein>
    <submittedName>
        <fullName evidence="4">Mobilization protein BmgA</fullName>
    </submittedName>
</protein>
<dbReference type="OrthoDB" id="4382201at2"/>
<feature type="region of interest" description="Disordered" evidence="2">
    <location>
        <begin position="387"/>
        <end position="437"/>
    </location>
</feature>
<reference evidence="4 5" key="1">
    <citation type="submission" date="2017-02" db="EMBL/GenBank/DDBJ databases">
        <authorList>
            <person name="Peterson S.W."/>
        </authorList>
    </citation>
    <scope>NUCLEOTIDE SEQUENCE [LARGE SCALE GENOMIC DNA]</scope>
    <source>
        <strain evidence="4 5">CIP104813</strain>
    </source>
</reference>
<dbReference type="Proteomes" id="UP000195981">
    <property type="component" value="Unassembled WGS sequence"/>
</dbReference>
<name>A0A1X6WSP5_9MICO</name>
<gene>
    <name evidence="4" type="ORF">FM110_00240</name>
</gene>
<dbReference type="RefSeq" id="WP_087101533.1">
    <property type="nucleotide sequence ID" value="NZ_FWFG01000003.1"/>
</dbReference>
<feature type="compositionally biased region" description="Basic and acidic residues" evidence="2">
    <location>
        <begin position="169"/>
        <end position="192"/>
    </location>
</feature>
<feature type="domain" description="MobA/VirD2-like nuclease" evidence="3">
    <location>
        <begin position="53"/>
        <end position="159"/>
    </location>
</feature>
<evidence type="ECO:0000313" key="4">
    <source>
        <dbReference type="EMBL" id="SLM87742.1"/>
    </source>
</evidence>
<evidence type="ECO:0000259" key="3">
    <source>
        <dbReference type="Pfam" id="PF03432"/>
    </source>
</evidence>
<sequence length="437" mass="49393">MIGKISRGSRPGDIGRYLHGEGHLGEHVYRDEQGRERSGGVVIGGNLAREGDTDERGWAADLRLAAQGRPDSQRPIWHASLRCAPGDRTLTDAEWRGAVQEIAQRMGWAEHPHVIVRHADDHVHVVMSRVDYEGRIWVGKNDARRLQEARQSVEKRLGLRQVPMRTAKRGPEAAEGRLKPGEYRHSEQTGKDPARVRLAERVERCVQAAEGMGRDVFEEALQRAGVRYEANVASTGRVSGYRFAMTTDQAGEPVWFKASQLDRSLSWNRVRERVETIEPVRVEPVVAEPKKFLESRASHAQRVEAAQQATEQAQAKAVAAKRAQRLEKAAPPRNLGQQIRARAGAQQRAEAYRERVAERREWLSHVGRIREVREPEGGWKSMRQIDKATRQRMVAQKRTGASAPVRKNAPAPTLSDYQARQRQQREALRQARRGLSR</sequence>
<dbReference type="InterPro" id="IPR005094">
    <property type="entry name" value="Endonuclease_MobA/VirD2"/>
</dbReference>
<keyword evidence="1" id="KW-0175">Coiled coil</keyword>
<dbReference type="Pfam" id="PF03432">
    <property type="entry name" value="Relaxase"/>
    <property type="match status" value="1"/>
</dbReference>
<organism evidence="4 5">
    <name type="scientific">Brachybacterium nesterenkovii</name>
    <dbReference type="NCBI Taxonomy" id="47847"/>
    <lineage>
        <taxon>Bacteria</taxon>
        <taxon>Bacillati</taxon>
        <taxon>Actinomycetota</taxon>
        <taxon>Actinomycetes</taxon>
        <taxon>Micrococcales</taxon>
        <taxon>Dermabacteraceae</taxon>
        <taxon>Brachybacterium</taxon>
    </lineage>
</organism>
<feature type="region of interest" description="Disordered" evidence="2">
    <location>
        <begin position="166"/>
        <end position="192"/>
    </location>
</feature>
<dbReference type="AlphaFoldDB" id="A0A1X6WSP5"/>
<keyword evidence="5" id="KW-1185">Reference proteome</keyword>
<evidence type="ECO:0000256" key="1">
    <source>
        <dbReference type="SAM" id="Coils"/>
    </source>
</evidence>
<evidence type="ECO:0000313" key="5">
    <source>
        <dbReference type="Proteomes" id="UP000195981"/>
    </source>
</evidence>
<evidence type="ECO:0000256" key="2">
    <source>
        <dbReference type="SAM" id="MobiDB-lite"/>
    </source>
</evidence>
<feature type="coiled-coil region" evidence="1">
    <location>
        <begin position="296"/>
        <end position="323"/>
    </location>
</feature>
<dbReference type="EMBL" id="FWFG01000003">
    <property type="protein sequence ID" value="SLM87742.1"/>
    <property type="molecule type" value="Genomic_DNA"/>
</dbReference>
<accession>A0A1X6WSP5</accession>
<proteinExistence type="predicted"/>